<dbReference type="eggNOG" id="COG3387">
    <property type="taxonomic scope" value="Bacteria"/>
</dbReference>
<protein>
    <submittedName>
        <fullName evidence="1">Alpha-rhamnosidase</fullName>
    </submittedName>
</protein>
<dbReference type="Proteomes" id="UP000029641">
    <property type="component" value="Unassembled WGS sequence"/>
</dbReference>
<evidence type="ECO:0000313" key="1">
    <source>
        <dbReference type="EMBL" id="GAL67234.1"/>
    </source>
</evidence>
<evidence type="ECO:0000313" key="4">
    <source>
        <dbReference type="Proteomes" id="UP000029646"/>
    </source>
</evidence>
<organism evidence="1 3">
    <name type="scientific">Jejuia pallidilutea</name>
    <dbReference type="NCBI Taxonomy" id="504487"/>
    <lineage>
        <taxon>Bacteria</taxon>
        <taxon>Pseudomonadati</taxon>
        <taxon>Bacteroidota</taxon>
        <taxon>Flavobacteriia</taxon>
        <taxon>Flavobacteriales</taxon>
        <taxon>Flavobacteriaceae</taxon>
        <taxon>Jejuia</taxon>
    </lineage>
</organism>
<dbReference type="Gene3D" id="2.60.40.10">
    <property type="entry name" value="Immunoglobulins"/>
    <property type="match status" value="1"/>
</dbReference>
<proteinExistence type="predicted"/>
<evidence type="ECO:0000313" key="3">
    <source>
        <dbReference type="Proteomes" id="UP000029641"/>
    </source>
</evidence>
<accession>A0A090VVE8</accession>
<dbReference type="AlphaFoldDB" id="A0A090VVE8"/>
<comment type="caution">
    <text evidence="1">The sequence shown here is derived from an EMBL/GenBank/DDBJ whole genome shotgun (WGS) entry which is preliminary data.</text>
</comment>
<reference evidence="3 4" key="1">
    <citation type="journal article" date="2014" name="Genome Announc.">
        <title>Draft Genome Sequence of Marine Flavobacterium Jejuia pallidilutea Strain 11shimoA1 and Pigmentation Mutants.</title>
        <authorList>
            <person name="Takatani N."/>
            <person name="Nakanishi M."/>
            <person name="Meirelles P."/>
            <person name="Mino S."/>
            <person name="Suda W."/>
            <person name="Oshima K."/>
            <person name="Hattori M."/>
            <person name="Ohkuma M."/>
            <person name="Hosokawa M."/>
            <person name="Miyashita K."/>
            <person name="Thompson F.L."/>
            <person name="Niwa A."/>
            <person name="Sawabe T."/>
            <person name="Sawabe T."/>
        </authorList>
    </citation>
    <scope>NUCLEOTIDE SEQUENCE [LARGE SCALE GENOMIC DNA]</scope>
    <source>
        <strain evidence="1 3">JCM 19301</strain>
        <strain evidence="2">JCM 19302</strain>
        <strain evidence="4">JCM19302</strain>
    </source>
</reference>
<dbReference type="Proteomes" id="UP000029646">
    <property type="component" value="Unassembled WGS sequence"/>
</dbReference>
<sequence length="82" mass="9161">MPTFSWKLPQDTTTKTQTAYTIVVASKPELLPNNPDVWNSGKVASSQSVFVKYEGKPLKSRQNVFGKFNIGMKTITRQIGVK</sequence>
<gene>
    <name evidence="1" type="ORF">JCM19301_1846</name>
    <name evidence="2" type="ORF">JCM19302_2036</name>
</gene>
<dbReference type="EMBL" id="BBNS01000008">
    <property type="protein sequence ID" value="GAL70873.1"/>
    <property type="molecule type" value="Genomic_DNA"/>
</dbReference>
<dbReference type="InterPro" id="IPR013783">
    <property type="entry name" value="Ig-like_fold"/>
</dbReference>
<name>A0A090VVE8_9FLAO</name>
<dbReference type="EMBL" id="BBNR01000008">
    <property type="protein sequence ID" value="GAL67234.1"/>
    <property type="molecule type" value="Genomic_DNA"/>
</dbReference>
<dbReference type="Pfam" id="PF25788">
    <property type="entry name" value="Ig_Rha78A_N"/>
    <property type="match status" value="1"/>
</dbReference>
<evidence type="ECO:0000313" key="2">
    <source>
        <dbReference type="EMBL" id="GAL70873.1"/>
    </source>
</evidence>